<dbReference type="InterPro" id="IPR009081">
    <property type="entry name" value="PP-bd_ACP"/>
</dbReference>
<dbReference type="InterPro" id="IPR049900">
    <property type="entry name" value="PKS_mFAS_DH"/>
</dbReference>
<evidence type="ECO:0000259" key="5">
    <source>
        <dbReference type="PROSITE" id="PS50075"/>
    </source>
</evidence>
<dbReference type="PANTHER" id="PTHR43775:SF37">
    <property type="entry name" value="SI:DKEY-61P9.11"/>
    <property type="match status" value="1"/>
</dbReference>
<name>A0AAE3GKK0_9PSEU</name>
<feature type="region of interest" description="N-terminal hotdog fold" evidence="4">
    <location>
        <begin position="1409"/>
        <end position="1533"/>
    </location>
</feature>
<sequence length="1830" mass="190267">MSARPGVAVVGLACRYPDADTPGRLWETVLGRRRAFRRLPEQRLSSAYHGPADDPDRTYLTHAGLLRGWRFDRERFGVPGPLHRAVDHTHWLALETAADALADAGFPDGRGLDRDRVGVVFGNTLAGEFSRAAQLRLRWPFLRRAAEAALDGAGVRADQARQALALLGDLVRAPFPVPGDESLAGGLANTIAGRVCNHFDFHGTGFTVDGACASSLLSVMTAARALLDGDLDLALAGGVDLSLDPFELVGFARTGALAVDEMRVYDQRPTGFLPGEGCGVVALMRAEDAERQGVRTYAVLVGWGTSSDGAGGLTRPSAPGQGLAMTRAYRMAGVPPHAVELVEGHGTGTRVGDEVELTALCAVRGAGSPRAALGSVKANIGHTKAAAGVAGLIKAVLAVHHRVLPPTTGVRDPHELLRAPQAPLRLLDEAEPWSATTPLAAVSSMGFGGINAHVVLRGLPARPVTALPARVAALSRAPTRHDIVLLDATDTAALDERLTAVAGLAPALSGAELHDLAATLHAERRGPGAVRCALVADTPDRLHLAASSARTHLSTWDGAVLVDEAAGVVLAAGPPRRVGLLLPGQAAPVRADLDCWAAGLDVPDAGAAVVDGATDTALAQPAVMRHSLAALAWLDACGCQPVGAVGHSLGEITALAWAGALDARAAQAVAVARGRVMAEHGTPGTAMAGVAGDEDLARALADGLDVEITGHNGPAQTTLGGPVEQIAELLARARARGVRAARLPVSHAFHSSAMRAVAEPLRAVLADVPFGPPARPVFSTVTGRPLPSDTDLVDLLTAQVTRPVRFTEALAGLAARCDLLVEAGPGTTLTDLARAAGASAVSLDSGNPRRHALATATLAACLAGDLGAWFAGRVHRPLGLDTGIDLLANPCETDLPGLGAPRVEDLVDAPAPVEVSAPEPHATGTGTRPLTVVREQLSRVLELPLATITPDSTLLGDLHLNSLQAVQVVGTIAELLGRRPPGSALSIVDTTVAEVAELLSAQPAVEAAGDQPPVGVDRWVRAFEHLWTPFQPVPEPPGGTWEFDAPPGHWLRATRGLPGTAGERNLAVWLAGERPEDVARVLALVAGYRPHRLVIAHRGHPAAAAVGRSAAVELDGCAVTVVHVAGEALDPELVAAAGYRELRVRPGGVEQLTTHARRLTPGGAIPLGPGEVCLVTGGANGITARCGAALAERTGCALVVLGRSDPDAPHVAEAVRALGQRVTVHYLRADVTDAAQVSAAVAAAARIGPVRGLLHGAGVNQPRLLGAVTAETLRATLDPKVVGLRLLLAAAPELRLVVGFGSIIGRRGLPGQAEYCVANDWLRAELERAATPDRRCHLLEWSLWDGVGMGERMGVVDGLAAAGIMPISAADGPPAMLDVLADPDAPLTLLVTGRFPEGPTLSVAGAPPEPLRFAEDLLVRYPGVEAVLAAELSLGHDPYLDEHRVTDVPVLPAVVGLEAMAQAVDAAVGQPRAWEFAELDLRSPVTVPERGTRTLRVPALDDGAGAVRVALRDDSDGFATDRFTAVVREAGDAGPDGPPDENPPVDGGPHAFYGRLLFHRGRFRRLVGYDRLSAFQVRARVRADPDTRWFSDFHHQRLLLGDPGAHDAALHVLLACVPHRRALPVGADRFTVWRAPEGVLRVHAVETAHTADDYVFDVDVLDTTGARVARWDGLRLRAIGPARWDEAMPASLVGPLLSRRLIELDVAQRVELVVDSGVAGHTLLADADHPVGVAWGTTAALEPFEASDGDTAAAVARKLDEPLEVAAGRITAGRVALGHAGLDRRTGLEVAEVTDDGLLVLRGTGAVVVVARPAVAGVGEPVVAIAVEVD</sequence>
<dbReference type="Pfam" id="PF00698">
    <property type="entry name" value="Acyl_transf_1"/>
    <property type="match status" value="1"/>
</dbReference>
<dbReference type="Pfam" id="PF08659">
    <property type="entry name" value="KR"/>
    <property type="match status" value="1"/>
</dbReference>
<dbReference type="InterPro" id="IPR049552">
    <property type="entry name" value="PKS_DH_N"/>
</dbReference>
<dbReference type="InterPro" id="IPR020841">
    <property type="entry name" value="PKS_Beta-ketoAc_synthase_dom"/>
</dbReference>
<evidence type="ECO:0000313" key="8">
    <source>
        <dbReference type="EMBL" id="MCP2167743.1"/>
    </source>
</evidence>
<dbReference type="GO" id="GO:0005737">
    <property type="term" value="C:cytoplasm"/>
    <property type="evidence" value="ECO:0007669"/>
    <property type="project" value="TreeGrafter"/>
</dbReference>
<dbReference type="Pfam" id="PF14765">
    <property type="entry name" value="PS-DH"/>
    <property type="match status" value="1"/>
</dbReference>
<dbReference type="Gene3D" id="3.10.129.110">
    <property type="entry name" value="Polyketide synthase dehydratase"/>
    <property type="match status" value="1"/>
</dbReference>
<dbReference type="InterPro" id="IPR014043">
    <property type="entry name" value="Acyl_transferase_dom"/>
</dbReference>
<dbReference type="Pfam" id="PF00550">
    <property type="entry name" value="PP-binding"/>
    <property type="match status" value="1"/>
</dbReference>
<dbReference type="InterPro" id="IPR050091">
    <property type="entry name" value="PKS_NRPS_Biosynth_Enz"/>
</dbReference>
<proteinExistence type="predicted"/>
<dbReference type="RefSeq" id="WP_253774911.1">
    <property type="nucleotide sequence ID" value="NZ_JAMTCK010000011.1"/>
</dbReference>
<dbReference type="Pfam" id="PF00109">
    <property type="entry name" value="ketoacyl-synt"/>
    <property type="match status" value="1"/>
</dbReference>
<dbReference type="Gene3D" id="3.40.47.10">
    <property type="match status" value="1"/>
</dbReference>
<evidence type="ECO:0000256" key="3">
    <source>
        <dbReference type="ARBA" id="ARBA00022679"/>
    </source>
</evidence>
<dbReference type="InterPro" id="IPR014030">
    <property type="entry name" value="Ketoacyl_synth_N"/>
</dbReference>
<keyword evidence="9" id="KW-1185">Reference proteome</keyword>
<feature type="active site" description="Proton donor; for dehydratase activity" evidence="4">
    <location>
        <position position="1607"/>
    </location>
</feature>
<keyword evidence="2" id="KW-0597">Phosphoprotein</keyword>
<keyword evidence="3" id="KW-0808">Transferase</keyword>
<dbReference type="SUPFAM" id="SSF51735">
    <property type="entry name" value="NAD(P)-binding Rossmann-fold domains"/>
    <property type="match status" value="1"/>
</dbReference>
<gene>
    <name evidence="8" type="ORF">LX83_004616</name>
</gene>
<comment type="caution">
    <text evidence="8">The sequence shown here is derived from an EMBL/GenBank/DDBJ whole genome shotgun (WGS) entry which is preliminary data.</text>
</comment>
<dbReference type="SMART" id="SM00826">
    <property type="entry name" value="PKS_DH"/>
    <property type="match status" value="1"/>
</dbReference>
<feature type="domain" description="Carrier" evidence="5">
    <location>
        <begin position="927"/>
        <end position="1003"/>
    </location>
</feature>
<evidence type="ECO:0000259" key="6">
    <source>
        <dbReference type="PROSITE" id="PS52004"/>
    </source>
</evidence>
<dbReference type="InterPro" id="IPR020807">
    <property type="entry name" value="PKS_DH"/>
</dbReference>
<dbReference type="SUPFAM" id="SSF47336">
    <property type="entry name" value="ACP-like"/>
    <property type="match status" value="1"/>
</dbReference>
<dbReference type="PROSITE" id="PS52004">
    <property type="entry name" value="KS3_2"/>
    <property type="match status" value="1"/>
</dbReference>
<feature type="domain" description="Ketosynthase family 3 (KS3)" evidence="6">
    <location>
        <begin position="4"/>
        <end position="458"/>
    </location>
</feature>
<evidence type="ECO:0000313" key="9">
    <source>
        <dbReference type="Proteomes" id="UP001206128"/>
    </source>
</evidence>
<feature type="domain" description="PKS/mFAS DH" evidence="7">
    <location>
        <begin position="1409"/>
        <end position="1685"/>
    </location>
</feature>
<dbReference type="SUPFAM" id="SSF53901">
    <property type="entry name" value="Thiolase-like"/>
    <property type="match status" value="1"/>
</dbReference>
<feature type="active site" description="Proton acceptor; for dehydratase activity" evidence="4">
    <location>
        <position position="1443"/>
    </location>
</feature>
<evidence type="ECO:0000256" key="2">
    <source>
        <dbReference type="ARBA" id="ARBA00022553"/>
    </source>
</evidence>
<evidence type="ECO:0000256" key="1">
    <source>
        <dbReference type="ARBA" id="ARBA00022450"/>
    </source>
</evidence>
<dbReference type="InterPro" id="IPR016035">
    <property type="entry name" value="Acyl_Trfase/lysoPLipase"/>
</dbReference>
<evidence type="ECO:0000259" key="7">
    <source>
        <dbReference type="PROSITE" id="PS52019"/>
    </source>
</evidence>
<dbReference type="SUPFAM" id="SSF55048">
    <property type="entry name" value="Probable ACP-binding domain of malonyl-CoA ACP transacylase"/>
    <property type="match status" value="1"/>
</dbReference>
<dbReference type="Gene3D" id="1.10.1200.10">
    <property type="entry name" value="ACP-like"/>
    <property type="match status" value="1"/>
</dbReference>
<dbReference type="Pfam" id="PF02801">
    <property type="entry name" value="Ketoacyl-synt_C"/>
    <property type="match status" value="1"/>
</dbReference>
<dbReference type="Gene3D" id="3.40.366.10">
    <property type="entry name" value="Malonyl-Coenzyme A Acyl Carrier Protein, domain 2"/>
    <property type="match status" value="1"/>
</dbReference>
<accession>A0AAE3GKK0</accession>
<dbReference type="GO" id="GO:0006633">
    <property type="term" value="P:fatty acid biosynthetic process"/>
    <property type="evidence" value="ECO:0007669"/>
    <property type="project" value="TreeGrafter"/>
</dbReference>
<dbReference type="InterPro" id="IPR036291">
    <property type="entry name" value="NAD(P)-bd_dom_sf"/>
</dbReference>
<dbReference type="PROSITE" id="PS50075">
    <property type="entry name" value="CARRIER"/>
    <property type="match status" value="1"/>
</dbReference>
<reference evidence="8" key="1">
    <citation type="submission" date="2022-06" db="EMBL/GenBank/DDBJ databases">
        <title>Genomic Encyclopedia of Archaeal and Bacterial Type Strains, Phase II (KMG-II): from individual species to whole genera.</title>
        <authorList>
            <person name="Goeker M."/>
        </authorList>
    </citation>
    <scope>NUCLEOTIDE SEQUENCE</scope>
    <source>
        <strain evidence="8">DSM 43935</strain>
    </source>
</reference>
<dbReference type="SUPFAM" id="SSF52151">
    <property type="entry name" value="FabD/lysophospholipase-like"/>
    <property type="match status" value="1"/>
</dbReference>
<dbReference type="InterPro" id="IPR057326">
    <property type="entry name" value="KR_dom"/>
</dbReference>
<dbReference type="CDD" id="cd00833">
    <property type="entry name" value="PKS"/>
    <property type="match status" value="1"/>
</dbReference>
<dbReference type="PANTHER" id="PTHR43775">
    <property type="entry name" value="FATTY ACID SYNTHASE"/>
    <property type="match status" value="1"/>
</dbReference>
<dbReference type="InterPro" id="IPR016036">
    <property type="entry name" value="Malonyl_transacylase_ACP-bd"/>
</dbReference>
<protein>
    <submittedName>
        <fullName evidence="8">Enediyne polyketide synthase</fullName>
    </submittedName>
</protein>
<dbReference type="SMART" id="SM00822">
    <property type="entry name" value="PKS_KR"/>
    <property type="match status" value="1"/>
</dbReference>
<dbReference type="InterPro" id="IPR042104">
    <property type="entry name" value="PKS_dehydratase_sf"/>
</dbReference>
<dbReference type="InterPro" id="IPR013968">
    <property type="entry name" value="PKS_KR"/>
</dbReference>
<feature type="region of interest" description="C-terminal hotdog fold" evidence="4">
    <location>
        <begin position="1549"/>
        <end position="1685"/>
    </location>
</feature>
<dbReference type="EMBL" id="JAMTCK010000011">
    <property type="protein sequence ID" value="MCP2167743.1"/>
    <property type="molecule type" value="Genomic_DNA"/>
</dbReference>
<evidence type="ECO:0000256" key="4">
    <source>
        <dbReference type="PROSITE-ProRule" id="PRU01363"/>
    </source>
</evidence>
<dbReference type="Gene3D" id="3.40.50.720">
    <property type="entry name" value="NAD(P)-binding Rossmann-like Domain"/>
    <property type="match status" value="1"/>
</dbReference>
<dbReference type="InterPro" id="IPR049551">
    <property type="entry name" value="PKS_DH_C"/>
</dbReference>
<dbReference type="GO" id="GO:0005886">
    <property type="term" value="C:plasma membrane"/>
    <property type="evidence" value="ECO:0007669"/>
    <property type="project" value="TreeGrafter"/>
</dbReference>
<dbReference type="InterPro" id="IPR001227">
    <property type="entry name" value="Ac_transferase_dom_sf"/>
</dbReference>
<dbReference type="Proteomes" id="UP001206128">
    <property type="component" value="Unassembled WGS sequence"/>
</dbReference>
<dbReference type="SMART" id="SM00827">
    <property type="entry name" value="PKS_AT"/>
    <property type="match status" value="1"/>
</dbReference>
<dbReference type="InterPro" id="IPR014031">
    <property type="entry name" value="Ketoacyl_synth_C"/>
</dbReference>
<dbReference type="SMART" id="SM00825">
    <property type="entry name" value="PKS_KS"/>
    <property type="match status" value="1"/>
</dbReference>
<dbReference type="PROSITE" id="PS52019">
    <property type="entry name" value="PKS_MFAS_DH"/>
    <property type="match status" value="1"/>
</dbReference>
<dbReference type="GO" id="GO:0071770">
    <property type="term" value="P:DIM/DIP cell wall layer assembly"/>
    <property type="evidence" value="ECO:0007669"/>
    <property type="project" value="TreeGrafter"/>
</dbReference>
<keyword evidence="1" id="KW-0596">Phosphopantetheine</keyword>
<dbReference type="InterPro" id="IPR016039">
    <property type="entry name" value="Thiolase-like"/>
</dbReference>
<organism evidence="8 9">
    <name type="scientific">Goodfellowiella coeruleoviolacea</name>
    <dbReference type="NCBI Taxonomy" id="334858"/>
    <lineage>
        <taxon>Bacteria</taxon>
        <taxon>Bacillati</taxon>
        <taxon>Actinomycetota</taxon>
        <taxon>Actinomycetes</taxon>
        <taxon>Pseudonocardiales</taxon>
        <taxon>Pseudonocardiaceae</taxon>
        <taxon>Goodfellowiella</taxon>
    </lineage>
</organism>
<dbReference type="Pfam" id="PF21089">
    <property type="entry name" value="PKS_DH_N"/>
    <property type="match status" value="1"/>
</dbReference>
<dbReference type="InterPro" id="IPR036736">
    <property type="entry name" value="ACP-like_sf"/>
</dbReference>
<dbReference type="GO" id="GO:0004312">
    <property type="term" value="F:fatty acid synthase activity"/>
    <property type="evidence" value="ECO:0007669"/>
    <property type="project" value="TreeGrafter"/>
</dbReference>